<reference evidence="1 2" key="1">
    <citation type="submission" date="2019-07" db="EMBL/GenBank/DDBJ databases">
        <title>Whole genome shotgun sequence of Pseudoalteromonas espejiana NBRC 102222.</title>
        <authorList>
            <person name="Hosoyama A."/>
            <person name="Uohara A."/>
            <person name="Ohji S."/>
            <person name="Ichikawa N."/>
        </authorList>
    </citation>
    <scope>NUCLEOTIDE SEQUENCE [LARGE SCALE GENOMIC DNA]</scope>
    <source>
        <strain evidence="1 2">NBRC 102222</strain>
    </source>
</reference>
<evidence type="ECO:0000313" key="2">
    <source>
        <dbReference type="Proteomes" id="UP000321419"/>
    </source>
</evidence>
<name>A0A510XTW0_9GAMM</name>
<accession>A0A510XTW0</accession>
<evidence type="ECO:0000313" key="1">
    <source>
        <dbReference type="EMBL" id="GEK54468.1"/>
    </source>
</evidence>
<dbReference type="RefSeq" id="WP_089349004.1">
    <property type="nucleotide sequence ID" value="NZ_BJUM01000010.1"/>
</dbReference>
<proteinExistence type="predicted"/>
<dbReference type="OrthoDB" id="6311398at2"/>
<protein>
    <submittedName>
        <fullName evidence="1">Uncharacterized protein</fullName>
    </submittedName>
</protein>
<keyword evidence="2" id="KW-1185">Reference proteome</keyword>
<organism evidence="1 2">
    <name type="scientific">Pseudoalteromonas espejiana</name>
    <dbReference type="NCBI Taxonomy" id="28107"/>
    <lineage>
        <taxon>Bacteria</taxon>
        <taxon>Pseudomonadati</taxon>
        <taxon>Pseudomonadota</taxon>
        <taxon>Gammaproteobacteria</taxon>
        <taxon>Alteromonadales</taxon>
        <taxon>Pseudoalteromonadaceae</taxon>
        <taxon>Pseudoalteromonas</taxon>
    </lineage>
</organism>
<dbReference type="EMBL" id="BJUM01000010">
    <property type="protein sequence ID" value="GEK54468.1"/>
    <property type="molecule type" value="Genomic_DNA"/>
</dbReference>
<gene>
    <name evidence="1" type="ORF">PES01_13130</name>
</gene>
<dbReference type="AlphaFoldDB" id="A0A510XTW0"/>
<dbReference type="Proteomes" id="UP000321419">
    <property type="component" value="Unassembled WGS sequence"/>
</dbReference>
<sequence length="108" mass="12539">MERKIMQKLNVPIDWIENCNPVQPGLYFVASRYNKTGFGFYDYLNWDGEKWLKADSIKVVGWVSLADFLGMIDAGWPASDDSDKELEKSYHKNKEKFKGDEGGFYEVE</sequence>
<comment type="caution">
    <text evidence="1">The sequence shown here is derived from an EMBL/GenBank/DDBJ whole genome shotgun (WGS) entry which is preliminary data.</text>
</comment>